<feature type="compositionally biased region" description="Basic and acidic residues" evidence="1">
    <location>
        <begin position="237"/>
        <end position="252"/>
    </location>
</feature>
<keyword evidence="3" id="KW-1185">Reference proteome</keyword>
<dbReference type="AlphaFoldDB" id="A0A0L7R638"/>
<evidence type="ECO:0000313" key="2">
    <source>
        <dbReference type="EMBL" id="KOC66294.1"/>
    </source>
</evidence>
<feature type="region of interest" description="Disordered" evidence="1">
    <location>
        <begin position="163"/>
        <end position="187"/>
    </location>
</feature>
<feature type="compositionally biased region" description="Basic and acidic residues" evidence="1">
    <location>
        <begin position="286"/>
        <end position="302"/>
    </location>
</feature>
<feature type="compositionally biased region" description="Low complexity" evidence="1">
    <location>
        <begin position="772"/>
        <end position="782"/>
    </location>
</feature>
<accession>A0A0L7R638</accession>
<organism evidence="2 3">
    <name type="scientific">Habropoda laboriosa</name>
    <dbReference type="NCBI Taxonomy" id="597456"/>
    <lineage>
        <taxon>Eukaryota</taxon>
        <taxon>Metazoa</taxon>
        <taxon>Ecdysozoa</taxon>
        <taxon>Arthropoda</taxon>
        <taxon>Hexapoda</taxon>
        <taxon>Insecta</taxon>
        <taxon>Pterygota</taxon>
        <taxon>Neoptera</taxon>
        <taxon>Endopterygota</taxon>
        <taxon>Hymenoptera</taxon>
        <taxon>Apocrita</taxon>
        <taxon>Aculeata</taxon>
        <taxon>Apoidea</taxon>
        <taxon>Anthophila</taxon>
        <taxon>Apidae</taxon>
        <taxon>Habropoda</taxon>
    </lineage>
</organism>
<feature type="region of interest" description="Disordered" evidence="1">
    <location>
        <begin position="19"/>
        <end position="54"/>
    </location>
</feature>
<feature type="compositionally biased region" description="Basic and acidic residues" evidence="1">
    <location>
        <begin position="656"/>
        <end position="669"/>
    </location>
</feature>
<feature type="compositionally biased region" description="Basic and acidic residues" evidence="1">
    <location>
        <begin position="175"/>
        <end position="187"/>
    </location>
</feature>
<sequence length="790" mass="89767">MDDDFLNLTETLNAPIRTIVSFTPKNKNPPIREPNMPEKQQKKEEKKEKKKKKPVIRMEDGIPEICQNNMTAEDKSNLHDNLDTKFRYHWGLRLPEEVANTQSVETRQMWNESINCVGDTNYSRYETSSTYDMDAVETMKNLQLSMSSIKDSEKKVPKIALSSQELVESVETDSSDTKSKDAGNTETLKEVLKTSSSEAKEGNVADEDYNVPNTTAFDAEISAWKDLVLKSKVPMDPSREEFLDPSNSRRADMLSIRPEPPEPKLDVQAVPSSNDELMKDEEEEPEVSKDLKGNLKATDVKRTSSPTDVQRTSSKKLHTGSFGSSKRSGVNGFQGRLKLHDSFKILEFVDNDVSFLTSEYSTSTESGWERLEQSASKGKGVGREELQSGQQGHSTKSQDLQENRVANVENLERNEAAREEQDMDTDFIDNMHAISDNETEISLNQKENQDIRENSRVSPRVSRKLEADDHMGGKFEEIQDNYDYSNSSYEDDFYPGYESMSLEPTTVTPKTEEQQTLEKNKMLARKAEQSTDRNEYVTEGGYIKWPGDPYPYSREHFHKWQLQEYDIHLGPSSDTDNELERTDVLNTPAPSTSSEIRVEMQPPARKMSFYARLRGSFESGNLSNVSDTLNLSNPPNPHNDVPSAMDTAQADSGATELHDSKKTEKKEKELPAHVETIQPDINIASHGVSTNIAKRNKKEKSKLVQQPAVVSLMLGDRQNEVRYFEDDIRSLRNQQLLLVKKEEIEKIYEMKNYAYLRPEQMKNLRLVSRSKPTPNNPTDINNPPVPAEST</sequence>
<feature type="compositionally biased region" description="Polar residues" evidence="1">
    <location>
        <begin position="303"/>
        <end position="312"/>
    </location>
</feature>
<feature type="compositionally biased region" description="Basic and acidic residues" evidence="1">
    <location>
        <begin position="410"/>
        <end position="420"/>
    </location>
</feature>
<feature type="compositionally biased region" description="Polar residues" evidence="1">
    <location>
        <begin position="387"/>
        <end position="400"/>
    </location>
</feature>
<feature type="region of interest" description="Disordered" evidence="1">
    <location>
        <begin position="625"/>
        <end position="669"/>
    </location>
</feature>
<dbReference type="Proteomes" id="UP000053825">
    <property type="component" value="Unassembled WGS sequence"/>
</dbReference>
<gene>
    <name evidence="2" type="ORF">WH47_07363</name>
</gene>
<feature type="compositionally biased region" description="Basic and acidic residues" evidence="1">
    <location>
        <begin position="35"/>
        <end position="47"/>
    </location>
</feature>
<evidence type="ECO:0000256" key="1">
    <source>
        <dbReference type="SAM" id="MobiDB-lite"/>
    </source>
</evidence>
<evidence type="ECO:0000313" key="3">
    <source>
        <dbReference type="Proteomes" id="UP000053825"/>
    </source>
</evidence>
<feature type="region of interest" description="Disordered" evidence="1">
    <location>
        <begin position="237"/>
        <end position="329"/>
    </location>
</feature>
<name>A0A0L7R638_9HYME</name>
<reference evidence="2 3" key="1">
    <citation type="submission" date="2015-07" db="EMBL/GenBank/DDBJ databases">
        <title>The genome of Habropoda laboriosa.</title>
        <authorList>
            <person name="Pan H."/>
            <person name="Kapheim K."/>
        </authorList>
    </citation>
    <scope>NUCLEOTIDE SEQUENCE [LARGE SCALE GENOMIC DNA]</scope>
    <source>
        <strain evidence="2">0110345459</strain>
    </source>
</reference>
<dbReference type="EMBL" id="KQ414648">
    <property type="protein sequence ID" value="KOC66294.1"/>
    <property type="molecule type" value="Genomic_DNA"/>
</dbReference>
<protein>
    <submittedName>
        <fullName evidence="2">Uncharacterized protein</fullName>
    </submittedName>
</protein>
<proteinExistence type="predicted"/>
<feature type="region of interest" description="Disordered" evidence="1">
    <location>
        <begin position="768"/>
        <end position="790"/>
    </location>
</feature>
<feature type="region of interest" description="Disordered" evidence="1">
    <location>
        <begin position="361"/>
        <end position="468"/>
    </location>
</feature>